<dbReference type="PANTHER" id="PTHR44846">
    <property type="entry name" value="MANNOSYL-D-GLYCERATE TRANSPORT/METABOLISM SYSTEM REPRESSOR MNGR-RELATED"/>
    <property type="match status" value="1"/>
</dbReference>
<dbReference type="InterPro" id="IPR011663">
    <property type="entry name" value="UTRA"/>
</dbReference>
<proteinExistence type="predicted"/>
<dbReference type="SUPFAM" id="SSF46785">
    <property type="entry name" value="Winged helix' DNA-binding domain"/>
    <property type="match status" value="1"/>
</dbReference>
<reference evidence="6 7" key="1">
    <citation type="submission" date="2019-01" db="EMBL/GenBank/DDBJ databases">
        <title>Weissella sp. nov., a novel lactic acid bacterium isolated from animal feces.</title>
        <authorList>
            <person name="Wang L.-T."/>
        </authorList>
    </citation>
    <scope>NUCLEOTIDE SEQUENCE [LARGE SCALE GENOMIC DNA]</scope>
    <source>
        <strain evidence="6 7">8H-2</strain>
    </source>
</reference>
<dbReference type="InterPro" id="IPR028978">
    <property type="entry name" value="Chorismate_lyase_/UTRA_dom_sf"/>
</dbReference>
<dbReference type="Gene3D" id="1.10.10.10">
    <property type="entry name" value="Winged helix-like DNA-binding domain superfamily/Winged helix DNA-binding domain"/>
    <property type="match status" value="1"/>
</dbReference>
<evidence type="ECO:0000313" key="7">
    <source>
        <dbReference type="Proteomes" id="UP000371977"/>
    </source>
</evidence>
<dbReference type="Pfam" id="PF00392">
    <property type="entry name" value="GntR"/>
    <property type="match status" value="1"/>
</dbReference>
<sequence>MDKYQRIYQDVLSDLRTGKYQPGDYLPSDTKFVMRYQVSRETVRKAVGALAEDGYVQRLKGKGTLVLDRKHFAFPVSMIESYRELVEEMHLESTNDVLRIQEQVMIPQELQFEKAASGLSIQVVRRRNVDGDPMVLDYDYINPEVVETVPKSAAQDSLFNYFENQLGLQIDYAVKHITIETASAEDRRLLQISEDIPMVVIRSETHLTDNRLLSFTESRHRADRFTSIEFARRRK</sequence>
<feature type="domain" description="HTH gntR-type" evidence="5">
    <location>
        <begin position="1"/>
        <end position="69"/>
    </location>
</feature>
<dbReference type="PRINTS" id="PR00035">
    <property type="entry name" value="HTHGNTR"/>
</dbReference>
<dbReference type="SMART" id="SM00345">
    <property type="entry name" value="HTH_GNTR"/>
    <property type="match status" value="1"/>
</dbReference>
<keyword evidence="7" id="KW-1185">Reference proteome</keyword>
<dbReference type="GO" id="GO:0003677">
    <property type="term" value="F:DNA binding"/>
    <property type="evidence" value="ECO:0007669"/>
    <property type="project" value="UniProtKB-UniRule"/>
</dbReference>
<dbReference type="InterPro" id="IPR000524">
    <property type="entry name" value="Tscrpt_reg_HTH_GntR"/>
</dbReference>
<dbReference type="PANTHER" id="PTHR44846:SF12">
    <property type="entry name" value="HTH-TYPE TRANSCRIPTIONAL REGULATOR TRER"/>
    <property type="match status" value="1"/>
</dbReference>
<evidence type="ECO:0000256" key="4">
    <source>
        <dbReference type="NCBIfam" id="TIGR02404"/>
    </source>
</evidence>
<evidence type="ECO:0000313" key="6">
    <source>
        <dbReference type="EMBL" id="TYC48047.1"/>
    </source>
</evidence>
<dbReference type="GO" id="GO:0045892">
    <property type="term" value="P:negative regulation of DNA-templated transcription"/>
    <property type="evidence" value="ECO:0007669"/>
    <property type="project" value="TreeGrafter"/>
</dbReference>
<evidence type="ECO:0000256" key="1">
    <source>
        <dbReference type="ARBA" id="ARBA00023015"/>
    </source>
</evidence>
<accession>A0A6C2C2K5</accession>
<dbReference type="Proteomes" id="UP000371977">
    <property type="component" value="Unassembled WGS sequence"/>
</dbReference>
<name>A0A6C2C2K5_9LACO</name>
<comment type="caution">
    <text evidence="6">The sequence shown here is derived from an EMBL/GenBank/DDBJ whole genome shotgun (WGS) entry which is preliminary data.</text>
</comment>
<evidence type="ECO:0000256" key="3">
    <source>
        <dbReference type="ARBA" id="ARBA00023163"/>
    </source>
</evidence>
<dbReference type="AlphaFoldDB" id="A0A6C2C2K5"/>
<organism evidence="6 7">
    <name type="scientific">Weissella muntiaci</name>
    <dbReference type="NCBI Taxonomy" id="2508881"/>
    <lineage>
        <taxon>Bacteria</taxon>
        <taxon>Bacillati</taxon>
        <taxon>Bacillota</taxon>
        <taxon>Bacilli</taxon>
        <taxon>Lactobacillales</taxon>
        <taxon>Lactobacillaceae</taxon>
        <taxon>Weissella</taxon>
    </lineage>
</organism>
<dbReference type="CDD" id="cd07377">
    <property type="entry name" value="WHTH_GntR"/>
    <property type="match status" value="1"/>
</dbReference>
<keyword evidence="3" id="KW-0804">Transcription</keyword>
<evidence type="ECO:0000259" key="5">
    <source>
        <dbReference type="PROSITE" id="PS50949"/>
    </source>
</evidence>
<dbReference type="PROSITE" id="PS50949">
    <property type="entry name" value="HTH_GNTR"/>
    <property type="match status" value="1"/>
</dbReference>
<dbReference type="Pfam" id="PF07702">
    <property type="entry name" value="UTRA"/>
    <property type="match status" value="1"/>
</dbReference>
<gene>
    <name evidence="6" type="primary">treR</name>
    <name evidence="6" type="ORF">ESZ50_09740</name>
</gene>
<dbReference type="EMBL" id="SDGZ01000024">
    <property type="protein sequence ID" value="TYC48047.1"/>
    <property type="molecule type" value="Genomic_DNA"/>
</dbReference>
<dbReference type="RefSeq" id="WP_148623469.1">
    <property type="nucleotide sequence ID" value="NZ_SDGZ01000024.1"/>
</dbReference>
<dbReference type="Gene3D" id="3.40.1410.10">
    <property type="entry name" value="Chorismate lyase-like"/>
    <property type="match status" value="1"/>
</dbReference>
<dbReference type="OrthoDB" id="9816541at2"/>
<keyword evidence="2" id="KW-0238">DNA-binding</keyword>
<dbReference type="SMART" id="SM00866">
    <property type="entry name" value="UTRA"/>
    <property type="match status" value="1"/>
</dbReference>
<keyword evidence="1" id="KW-0805">Transcription regulation</keyword>
<evidence type="ECO:0000256" key="2">
    <source>
        <dbReference type="ARBA" id="ARBA00023125"/>
    </source>
</evidence>
<protein>
    <recommendedName>
        <fullName evidence="4">Trehalose operon repressor</fullName>
    </recommendedName>
</protein>
<dbReference type="InterPro" id="IPR036390">
    <property type="entry name" value="WH_DNA-bd_sf"/>
</dbReference>
<dbReference type="NCBIfam" id="TIGR02404">
    <property type="entry name" value="trehalos_R_Bsub"/>
    <property type="match status" value="1"/>
</dbReference>
<dbReference type="InterPro" id="IPR012770">
    <property type="entry name" value="TreR"/>
</dbReference>
<dbReference type="InterPro" id="IPR036388">
    <property type="entry name" value="WH-like_DNA-bd_sf"/>
</dbReference>
<dbReference type="GO" id="GO:0003700">
    <property type="term" value="F:DNA-binding transcription factor activity"/>
    <property type="evidence" value="ECO:0007669"/>
    <property type="project" value="UniProtKB-UniRule"/>
</dbReference>
<dbReference type="InterPro" id="IPR050679">
    <property type="entry name" value="Bact_HTH_transcr_reg"/>
</dbReference>
<dbReference type="SUPFAM" id="SSF64288">
    <property type="entry name" value="Chorismate lyase-like"/>
    <property type="match status" value="1"/>
</dbReference>